<evidence type="ECO:0000313" key="4">
    <source>
        <dbReference type="Proteomes" id="UP000078397"/>
    </source>
</evidence>
<sequence length="353" mass="38795">MQILLLGHCLLILPRIVAGLCECGYVANDLWNGTKSQPFTNAFESDFVNSKEISKNKQWRPQQFDMTAQAARGKYGMAFTTDNVASCSNSGGDARDFCPANDKGLALRVTSQLKGDAIPVAEVAAVNSGFKWGSYRAGMKFPAMNGTCAAFFWYFNDTQEIDFEFLSREYNADEKVFPVNLVIHSKKSMEQGYDAKKTDTFKRVNLDFDPTKGFHEYRFDYMPGRVLFYADSVLLAEMAGQDMPSAAGRLMLRHWSNGDPKWSGGPPKEDSILTVSYVKAFFNSSDGEGSSNWDEGCRKSNTPVCVIPNGTAGNASTGGQYFTGSGVCSGPREGLQLTPMVLLTFALVVGILW</sequence>
<keyword evidence="3" id="KW-0378">Hydrolase</keyword>
<dbReference type="OrthoDB" id="25131at2759"/>
<dbReference type="InterPro" id="IPR000757">
    <property type="entry name" value="Beta-glucanase-like"/>
</dbReference>
<feature type="chain" id="PRO_5008101459" evidence="1">
    <location>
        <begin position="20"/>
        <end position="353"/>
    </location>
</feature>
<dbReference type="PROSITE" id="PS51762">
    <property type="entry name" value="GH16_2"/>
    <property type="match status" value="1"/>
</dbReference>
<dbReference type="InterPro" id="IPR013320">
    <property type="entry name" value="ConA-like_dom_sf"/>
</dbReference>
<dbReference type="PANTHER" id="PTHR38121:SF5">
    <property type="entry name" value="GH16 DOMAIN-CONTAINING PROTEIN"/>
    <property type="match status" value="1"/>
</dbReference>
<dbReference type="KEGG" id="pchm:VFPPC_06934"/>
<gene>
    <name evidence="3" type="ORF">VFPPC_06934</name>
</gene>
<evidence type="ECO:0000256" key="1">
    <source>
        <dbReference type="SAM" id="SignalP"/>
    </source>
</evidence>
<proteinExistence type="predicted"/>
<dbReference type="GeneID" id="28849876"/>
<accession>A0A179FAX6</accession>
<evidence type="ECO:0000313" key="3">
    <source>
        <dbReference type="EMBL" id="OAQ62441.1"/>
    </source>
</evidence>
<name>A0A179FAX6_METCM</name>
<evidence type="ECO:0000259" key="2">
    <source>
        <dbReference type="PROSITE" id="PS51762"/>
    </source>
</evidence>
<dbReference type="EMBL" id="LSBJ02000007">
    <property type="protein sequence ID" value="OAQ62441.1"/>
    <property type="molecule type" value="Genomic_DNA"/>
</dbReference>
<reference evidence="3 4" key="1">
    <citation type="journal article" date="2016" name="PLoS Pathog.">
        <title>Biosynthesis of antibiotic leucinostatins in bio-control fungus Purpureocillium lilacinum and their inhibition on phytophthora revealed by genome mining.</title>
        <authorList>
            <person name="Wang G."/>
            <person name="Liu Z."/>
            <person name="Lin R."/>
            <person name="Li E."/>
            <person name="Mao Z."/>
            <person name="Ling J."/>
            <person name="Yang Y."/>
            <person name="Yin W.B."/>
            <person name="Xie B."/>
        </authorList>
    </citation>
    <scope>NUCLEOTIDE SEQUENCE [LARGE SCALE GENOMIC DNA]</scope>
    <source>
        <strain evidence="3">170</strain>
    </source>
</reference>
<dbReference type="RefSeq" id="XP_018140145.1">
    <property type="nucleotide sequence ID" value="XM_018285882.1"/>
</dbReference>
<keyword evidence="1" id="KW-0732">Signal</keyword>
<dbReference type="GO" id="GO:0004553">
    <property type="term" value="F:hydrolase activity, hydrolyzing O-glycosyl compounds"/>
    <property type="evidence" value="ECO:0007669"/>
    <property type="project" value="InterPro"/>
</dbReference>
<dbReference type="PANTHER" id="PTHR38121">
    <property type="entry name" value="GH16 DOMAIN-CONTAINING PROTEIN"/>
    <property type="match status" value="1"/>
</dbReference>
<dbReference type="SUPFAM" id="SSF49899">
    <property type="entry name" value="Concanavalin A-like lectins/glucanases"/>
    <property type="match status" value="1"/>
</dbReference>
<comment type="caution">
    <text evidence="3">The sequence shown here is derived from an EMBL/GenBank/DDBJ whole genome shotgun (WGS) entry which is preliminary data.</text>
</comment>
<dbReference type="Pfam" id="PF00722">
    <property type="entry name" value="Glyco_hydro_16"/>
    <property type="match status" value="1"/>
</dbReference>
<dbReference type="AlphaFoldDB" id="A0A179FAX6"/>
<keyword evidence="4" id="KW-1185">Reference proteome</keyword>
<dbReference type="Gene3D" id="2.60.120.200">
    <property type="match status" value="1"/>
</dbReference>
<dbReference type="CDD" id="cd00413">
    <property type="entry name" value="Glyco_hydrolase_16"/>
    <property type="match status" value="1"/>
</dbReference>
<dbReference type="STRING" id="1380566.A0A179FAX6"/>
<feature type="domain" description="GH16" evidence="2">
    <location>
        <begin position="29"/>
        <end position="286"/>
    </location>
</feature>
<feature type="signal peptide" evidence="1">
    <location>
        <begin position="1"/>
        <end position="19"/>
    </location>
</feature>
<organism evidence="3 4">
    <name type="scientific">Pochonia chlamydosporia 170</name>
    <dbReference type="NCBI Taxonomy" id="1380566"/>
    <lineage>
        <taxon>Eukaryota</taxon>
        <taxon>Fungi</taxon>
        <taxon>Dikarya</taxon>
        <taxon>Ascomycota</taxon>
        <taxon>Pezizomycotina</taxon>
        <taxon>Sordariomycetes</taxon>
        <taxon>Hypocreomycetidae</taxon>
        <taxon>Hypocreales</taxon>
        <taxon>Clavicipitaceae</taxon>
        <taxon>Pochonia</taxon>
    </lineage>
</organism>
<dbReference type="Proteomes" id="UP000078397">
    <property type="component" value="Unassembled WGS sequence"/>
</dbReference>
<protein>
    <submittedName>
        <fullName evidence="3">Glycoside hydrolase family 16</fullName>
    </submittedName>
</protein>
<dbReference type="GO" id="GO:0005975">
    <property type="term" value="P:carbohydrate metabolic process"/>
    <property type="evidence" value="ECO:0007669"/>
    <property type="project" value="InterPro"/>
</dbReference>